<protein>
    <recommendedName>
        <fullName evidence="3">hydroxymethylglutaryl-CoA lyase</fullName>
        <ecNumber evidence="3">4.1.3.4</ecNumber>
    </recommendedName>
</protein>
<dbReference type="Pfam" id="PF00682">
    <property type="entry name" value="HMGL-like"/>
    <property type="match status" value="1"/>
</dbReference>
<comment type="pathway">
    <text evidence="1">Metabolic intermediate metabolism; (S)-3-hydroxy-3-methylglutaryl-CoA degradation; acetoacetate from (S)-3-hydroxy-3-methylglutaryl-CoA: step 1/1.</text>
</comment>
<sequence>MKLPDRIRIVEVGPRDGLQNERAILPVATRIELIERLAAAGLRSIEAGSFVPARLVPQMAETAAVLAGVDPCLDATLSVLVPNEIGLQAALAAGAREVAMLAAASETFSRKNLNCGIDENLERLRPVARAAKEGGLRLRGYVSCAFGCPFEGRIDPAQTISVANALHRLGCDEISLGDTIGVAAPLPARKLVEALSRDIPIERLAGHFHDTYGQALANIFACLEIGLTIFDASVAGLGGCPFAPGAAGNVATEDVVYMLQGSGIDTGVDLERLLDAGDFICARLGRAPESRVAHARRACSSDERSARQIPGG</sequence>
<evidence type="ECO:0000313" key="7">
    <source>
        <dbReference type="EMBL" id="QGM97843.1"/>
    </source>
</evidence>
<keyword evidence="5 7" id="KW-0456">Lyase</keyword>
<evidence type="ECO:0000256" key="1">
    <source>
        <dbReference type="ARBA" id="ARBA00005143"/>
    </source>
</evidence>
<dbReference type="RefSeq" id="WP_016918240.1">
    <property type="nucleotide sequence ID" value="NZ_CP044331.1"/>
</dbReference>
<evidence type="ECO:0000259" key="6">
    <source>
        <dbReference type="PROSITE" id="PS50991"/>
    </source>
</evidence>
<dbReference type="FunFam" id="3.20.20.70:FF:000201">
    <property type="entry name" value="Hydroxymethylglutaryl-CoA lyase"/>
    <property type="match status" value="1"/>
</dbReference>
<dbReference type="EC" id="4.1.3.4" evidence="3"/>
<accession>A0A6B8M967</accession>
<keyword evidence="8" id="KW-1185">Reference proteome</keyword>
<comment type="similarity">
    <text evidence="2">Belongs to the HMG-CoA lyase family.</text>
</comment>
<evidence type="ECO:0000313" key="8">
    <source>
        <dbReference type="Proteomes" id="UP000422569"/>
    </source>
</evidence>
<evidence type="ECO:0000256" key="4">
    <source>
        <dbReference type="ARBA" id="ARBA00022723"/>
    </source>
</evidence>
<keyword evidence="4" id="KW-0479">Metal-binding</keyword>
<dbReference type="InterPro" id="IPR000891">
    <property type="entry name" value="PYR_CT"/>
</dbReference>
<evidence type="ECO:0000256" key="3">
    <source>
        <dbReference type="ARBA" id="ARBA00012910"/>
    </source>
</evidence>
<dbReference type="PANTHER" id="PTHR42738:SF7">
    <property type="entry name" value="HYDROXYMETHYLGLUTARYL-COA LYASE"/>
    <property type="match status" value="1"/>
</dbReference>
<dbReference type="PROSITE" id="PS50991">
    <property type="entry name" value="PYR_CT"/>
    <property type="match status" value="1"/>
</dbReference>
<dbReference type="AlphaFoldDB" id="A0A6B8M967"/>
<dbReference type="SUPFAM" id="SSF51569">
    <property type="entry name" value="Aldolase"/>
    <property type="match status" value="1"/>
</dbReference>
<dbReference type="GO" id="GO:0004419">
    <property type="term" value="F:hydroxymethylglutaryl-CoA lyase activity"/>
    <property type="evidence" value="ECO:0007669"/>
    <property type="project" value="UniProtKB-EC"/>
</dbReference>
<dbReference type="Proteomes" id="UP000422569">
    <property type="component" value="Chromosome"/>
</dbReference>
<dbReference type="InterPro" id="IPR043594">
    <property type="entry name" value="HMGL"/>
</dbReference>
<evidence type="ECO:0000256" key="2">
    <source>
        <dbReference type="ARBA" id="ARBA00009405"/>
    </source>
</evidence>
<name>A0A6B8M967_9HYPH</name>
<dbReference type="Gene3D" id="3.20.20.70">
    <property type="entry name" value="Aldolase class I"/>
    <property type="match status" value="1"/>
</dbReference>
<dbReference type="InterPro" id="IPR013785">
    <property type="entry name" value="Aldolase_TIM"/>
</dbReference>
<evidence type="ECO:0000256" key="5">
    <source>
        <dbReference type="ARBA" id="ARBA00023239"/>
    </source>
</evidence>
<dbReference type="PANTHER" id="PTHR42738">
    <property type="entry name" value="HYDROXYMETHYLGLUTARYL-COA LYASE"/>
    <property type="match status" value="1"/>
</dbReference>
<dbReference type="GO" id="GO:0006552">
    <property type="term" value="P:L-leucine catabolic process"/>
    <property type="evidence" value="ECO:0007669"/>
    <property type="project" value="TreeGrafter"/>
</dbReference>
<proteinExistence type="inferred from homology"/>
<gene>
    <name evidence="7" type="ORF">F7D14_10430</name>
</gene>
<feature type="domain" description="Pyruvate carboxyltransferase" evidence="6">
    <location>
        <begin position="7"/>
        <end position="274"/>
    </location>
</feature>
<dbReference type="NCBIfam" id="NF004283">
    <property type="entry name" value="PRK05692.1"/>
    <property type="match status" value="1"/>
</dbReference>
<reference evidence="7 8" key="1">
    <citation type="submission" date="2019-09" db="EMBL/GenBank/DDBJ databases">
        <title>Isolation and complete genome sequencing of Methylocystis species.</title>
        <authorList>
            <person name="Rumah B.L."/>
            <person name="Stead C.E."/>
            <person name="Stevens B.C."/>
            <person name="Minton N.P."/>
            <person name="Grosse-Honebrink A."/>
            <person name="Zhang Y."/>
        </authorList>
    </citation>
    <scope>NUCLEOTIDE SEQUENCE [LARGE SCALE GENOMIC DNA]</scope>
    <source>
        <strain evidence="7 8">BRCS2</strain>
    </source>
</reference>
<dbReference type="GO" id="GO:0046951">
    <property type="term" value="P:ketone body biosynthetic process"/>
    <property type="evidence" value="ECO:0007669"/>
    <property type="project" value="TreeGrafter"/>
</dbReference>
<organism evidence="7 8">
    <name type="scientific">Methylocystis parvus</name>
    <dbReference type="NCBI Taxonomy" id="134"/>
    <lineage>
        <taxon>Bacteria</taxon>
        <taxon>Pseudomonadati</taxon>
        <taxon>Pseudomonadota</taxon>
        <taxon>Alphaproteobacteria</taxon>
        <taxon>Hyphomicrobiales</taxon>
        <taxon>Methylocystaceae</taxon>
        <taxon>Methylocystis</taxon>
    </lineage>
</organism>
<dbReference type="GO" id="GO:0046872">
    <property type="term" value="F:metal ion binding"/>
    <property type="evidence" value="ECO:0007669"/>
    <property type="project" value="UniProtKB-KW"/>
</dbReference>
<dbReference type="KEGG" id="mpar:F7D14_10430"/>
<dbReference type="CDD" id="cd07938">
    <property type="entry name" value="DRE_TIM_HMGL"/>
    <property type="match status" value="1"/>
</dbReference>
<dbReference type="EMBL" id="CP044331">
    <property type="protein sequence ID" value="QGM97843.1"/>
    <property type="molecule type" value="Genomic_DNA"/>
</dbReference>